<evidence type="ECO:0000313" key="3">
    <source>
        <dbReference type="Proteomes" id="UP001556367"/>
    </source>
</evidence>
<name>A0ABR3IQP9_9AGAR</name>
<dbReference type="Proteomes" id="UP001556367">
    <property type="component" value="Unassembled WGS sequence"/>
</dbReference>
<dbReference type="InterPro" id="IPR010730">
    <property type="entry name" value="HET"/>
</dbReference>
<accession>A0ABR3IQP9</accession>
<protein>
    <recommendedName>
        <fullName evidence="1">Heterokaryon incompatibility domain-containing protein</fullName>
    </recommendedName>
</protein>
<sequence length="615" mass="69244">MFANPNTEDAYSYKTSYTRLEQSSAVGCPWCKLVLADPSVRDFFSPNSPLAIEDELFEIKFSVYMSGFEDGVDRQKLNLGVYRYCCYANSGDPASRFVANRNLVREVDSSASFRYMLESLEDCKQNHPGCPPIPPTSVLPSRLVDCTDYGRPRLAETKGDQGQYVTLSYVWGESQPHSTTSKVLRSYLDFIDPTTLPQTIRDAIRLVHSLGVQYLWVDTLCIVQDSAEDKAREIAEMEQIYAGALFTVIAASASKVSAGFLQARPELYPPDAIIPIYCPDSRELGTIQLFRQDRAQDAAPEPISFRGWCHQEWILSPRALVFSSHTVQYHCCTTISNIGNAFTPATPERGKRLPKFFFQTQDASERITSTDDPQDWYKLRRYWWDGLHDYMRRSITMPSDKLVAIGGVAQHVNRVYKTRYLAGLWEDAMLEDLLWESAQPLARRPKEYRAPSWSWAAIDGPLARRMGYTTRSEHIKTYAEVVRCSVVLANESLPYGEVTEGLLVLRVRLVQATVRVSQGQAGTGEVLLSLLTGADVGEAQMDAIDDLAIEQVWVAVVWTNSEKSAVDGLLLVPANDGGDVYRRVGRLAESRWGTHSLAYVTDWLHELPESEVYII</sequence>
<dbReference type="EMBL" id="JASNQZ010000017">
    <property type="protein sequence ID" value="KAL0945646.1"/>
    <property type="molecule type" value="Genomic_DNA"/>
</dbReference>
<evidence type="ECO:0000313" key="2">
    <source>
        <dbReference type="EMBL" id="KAL0945646.1"/>
    </source>
</evidence>
<reference evidence="3" key="1">
    <citation type="submission" date="2024-06" db="EMBL/GenBank/DDBJ databases">
        <title>Multi-omics analyses provide insights into the biosynthesis of the anticancer antibiotic pleurotin in Hohenbuehelia grisea.</title>
        <authorList>
            <person name="Weaver J.A."/>
            <person name="Alberti F."/>
        </authorList>
    </citation>
    <scope>NUCLEOTIDE SEQUENCE [LARGE SCALE GENOMIC DNA]</scope>
    <source>
        <strain evidence="3">T-177</strain>
    </source>
</reference>
<proteinExistence type="predicted"/>
<dbReference type="PANTHER" id="PTHR33112">
    <property type="entry name" value="DOMAIN PROTEIN, PUTATIVE-RELATED"/>
    <property type="match status" value="1"/>
</dbReference>
<keyword evidence="3" id="KW-1185">Reference proteome</keyword>
<feature type="domain" description="Heterokaryon incompatibility" evidence="1">
    <location>
        <begin position="164"/>
        <end position="312"/>
    </location>
</feature>
<dbReference type="Pfam" id="PF06985">
    <property type="entry name" value="HET"/>
    <property type="match status" value="1"/>
</dbReference>
<gene>
    <name evidence="2" type="ORF">HGRIS_014800</name>
</gene>
<organism evidence="2 3">
    <name type="scientific">Hohenbuehelia grisea</name>
    <dbReference type="NCBI Taxonomy" id="104357"/>
    <lineage>
        <taxon>Eukaryota</taxon>
        <taxon>Fungi</taxon>
        <taxon>Dikarya</taxon>
        <taxon>Basidiomycota</taxon>
        <taxon>Agaricomycotina</taxon>
        <taxon>Agaricomycetes</taxon>
        <taxon>Agaricomycetidae</taxon>
        <taxon>Agaricales</taxon>
        <taxon>Pleurotineae</taxon>
        <taxon>Pleurotaceae</taxon>
        <taxon>Hohenbuehelia</taxon>
    </lineage>
</organism>
<evidence type="ECO:0000259" key="1">
    <source>
        <dbReference type="Pfam" id="PF06985"/>
    </source>
</evidence>
<comment type="caution">
    <text evidence="2">The sequence shown here is derived from an EMBL/GenBank/DDBJ whole genome shotgun (WGS) entry which is preliminary data.</text>
</comment>
<dbReference type="PANTHER" id="PTHR33112:SF9">
    <property type="entry name" value="HETEROKARYON INCOMPATIBILITY DOMAIN-CONTAINING PROTEIN"/>
    <property type="match status" value="1"/>
</dbReference>